<gene>
    <name evidence="7" type="primary">csm2</name>
    <name evidence="7" type="ORF">H0A61_00928</name>
</gene>
<dbReference type="Proteomes" id="UP000662904">
    <property type="component" value="Chromosome"/>
</dbReference>
<evidence type="ECO:0000256" key="5">
    <source>
        <dbReference type="ARBA" id="ARBA00023118"/>
    </source>
</evidence>
<dbReference type="AlphaFoldDB" id="A0A8A0RJT5"/>
<organism evidence="7 8">
    <name type="scientific">Koleobacter methoxysyntrophicus</name>
    <dbReference type="NCBI Taxonomy" id="2751313"/>
    <lineage>
        <taxon>Bacteria</taxon>
        <taxon>Bacillati</taxon>
        <taxon>Bacillota</taxon>
        <taxon>Clostridia</taxon>
        <taxon>Koleobacterales</taxon>
        <taxon>Koleobacteraceae</taxon>
        <taxon>Koleobacter</taxon>
    </lineage>
</organism>
<evidence type="ECO:0000256" key="2">
    <source>
        <dbReference type="ARBA" id="ARBA00006896"/>
    </source>
</evidence>
<evidence type="ECO:0000256" key="6">
    <source>
        <dbReference type="ARBA" id="ARBA00031723"/>
    </source>
</evidence>
<evidence type="ECO:0000256" key="1">
    <source>
        <dbReference type="ARBA" id="ARBA00003640"/>
    </source>
</evidence>
<keyword evidence="8" id="KW-1185">Reference proteome</keyword>
<dbReference type="NCBIfam" id="TIGR01870">
    <property type="entry name" value="cas_TM1810_Csm2"/>
    <property type="match status" value="1"/>
</dbReference>
<evidence type="ECO:0000256" key="3">
    <source>
        <dbReference type="ARBA" id="ARBA00016118"/>
    </source>
</evidence>
<comment type="similarity">
    <text evidence="2">Belongs to the CRISPR-associated Csm2 family.</text>
</comment>
<name>A0A8A0RJT5_9FIRM</name>
<dbReference type="GO" id="GO:0051607">
    <property type="term" value="P:defense response to virus"/>
    <property type="evidence" value="ECO:0007669"/>
    <property type="project" value="UniProtKB-KW"/>
</dbReference>
<dbReference type="InterPro" id="IPR010149">
    <property type="entry name" value="CRISPR-assoc_prot_Csm2_III-A"/>
</dbReference>
<dbReference type="EMBL" id="CP059066">
    <property type="protein sequence ID" value="QSQ08595.1"/>
    <property type="molecule type" value="Genomic_DNA"/>
</dbReference>
<dbReference type="Pfam" id="PF03750">
    <property type="entry name" value="Csm2_III-A"/>
    <property type="match status" value="1"/>
</dbReference>
<keyword evidence="5" id="KW-0051">Antiviral defense</keyword>
<keyword evidence="4" id="KW-0694">RNA-binding</keyword>
<accession>A0A8A0RJT5</accession>
<sequence length="132" mass="15090">MSGNYVDRAKNVIANLKVGPRGEIKLKTSQIRKILSEVNKINNRIEVFSATGRIKDNTLPDEILSDIQALKVKIIYQCGKDQKNKEKNVIKFVNEADLIGELDRIGKSRKAFERFYSYIEALVAYHRYEGGE</sequence>
<evidence type="ECO:0000256" key="4">
    <source>
        <dbReference type="ARBA" id="ARBA00022884"/>
    </source>
</evidence>
<comment type="function">
    <text evidence="1">This subunit may be involved in monitoring complementarity of crRNA and target RNA.</text>
</comment>
<evidence type="ECO:0000313" key="8">
    <source>
        <dbReference type="Proteomes" id="UP000662904"/>
    </source>
</evidence>
<protein>
    <recommendedName>
        <fullName evidence="3">CRISPR system Cms protein Csm2</fullName>
    </recommendedName>
    <alternativeName>
        <fullName evidence="6">CRISPR type III A-associated protein Csm2</fullName>
    </alternativeName>
</protein>
<reference evidence="7" key="1">
    <citation type="submission" date="2020-07" db="EMBL/GenBank/DDBJ databases">
        <title>Koleobacter methoxysyntrophicus gen. nov., sp. nov., a novel anaerobic bacterium isolated from deep subsurface oil field and proposal of Koleobacterales ord. nov. in the phylum Firmicutes.</title>
        <authorList>
            <person name="Sakamoto S."/>
            <person name="Tamaki H."/>
        </authorList>
    </citation>
    <scope>NUCLEOTIDE SEQUENCE</scope>
    <source>
        <strain evidence="7">NRmbB1</strain>
    </source>
</reference>
<dbReference type="CDD" id="cd09647">
    <property type="entry name" value="Csm2_III-A"/>
    <property type="match status" value="1"/>
</dbReference>
<proteinExistence type="inferred from homology"/>
<dbReference type="RefSeq" id="WP_206708801.1">
    <property type="nucleotide sequence ID" value="NZ_CP059066.1"/>
</dbReference>
<dbReference type="GO" id="GO:0003723">
    <property type="term" value="F:RNA binding"/>
    <property type="evidence" value="ECO:0007669"/>
    <property type="project" value="UniProtKB-KW"/>
</dbReference>
<evidence type="ECO:0000313" key="7">
    <source>
        <dbReference type="EMBL" id="QSQ08595.1"/>
    </source>
</evidence>
<dbReference type="KEGG" id="kme:H0A61_00928"/>